<keyword evidence="8" id="KW-1185">Reference proteome</keyword>
<dbReference type="PANTHER" id="PTHR43304">
    <property type="entry name" value="PHYTOCHROME-LIKE PROTEIN CPH1"/>
    <property type="match status" value="1"/>
</dbReference>
<keyword evidence="5" id="KW-0418">Kinase</keyword>
<evidence type="ECO:0000313" key="8">
    <source>
        <dbReference type="Proteomes" id="UP000316775"/>
    </source>
</evidence>
<dbReference type="SMART" id="SM00387">
    <property type="entry name" value="HATPase_c"/>
    <property type="match status" value="1"/>
</dbReference>
<name>A0A4Y4AVR2_9FLAO</name>
<dbReference type="SUPFAM" id="SSF55874">
    <property type="entry name" value="ATPase domain of HSP90 chaperone/DNA topoisomerase II/histidine kinase"/>
    <property type="match status" value="1"/>
</dbReference>
<evidence type="ECO:0000259" key="6">
    <source>
        <dbReference type="PROSITE" id="PS50109"/>
    </source>
</evidence>
<dbReference type="InterPro" id="IPR005467">
    <property type="entry name" value="His_kinase_dom"/>
</dbReference>
<dbReference type="SMART" id="SM00086">
    <property type="entry name" value="PAC"/>
    <property type="match status" value="1"/>
</dbReference>
<dbReference type="CDD" id="cd00075">
    <property type="entry name" value="HATPase"/>
    <property type="match status" value="1"/>
</dbReference>
<proteinExistence type="predicted"/>
<dbReference type="InterPro" id="IPR036890">
    <property type="entry name" value="HATPase_C_sf"/>
</dbReference>
<dbReference type="InterPro" id="IPR052162">
    <property type="entry name" value="Sensor_kinase/Photoreceptor"/>
</dbReference>
<dbReference type="InterPro" id="IPR000014">
    <property type="entry name" value="PAS"/>
</dbReference>
<dbReference type="PANTHER" id="PTHR43304:SF1">
    <property type="entry name" value="PAC DOMAIN-CONTAINING PROTEIN"/>
    <property type="match status" value="1"/>
</dbReference>
<dbReference type="InterPro" id="IPR004358">
    <property type="entry name" value="Sig_transdc_His_kin-like_C"/>
</dbReference>
<dbReference type="NCBIfam" id="TIGR00229">
    <property type="entry name" value="sensory_box"/>
    <property type="match status" value="1"/>
</dbReference>
<evidence type="ECO:0000256" key="2">
    <source>
        <dbReference type="ARBA" id="ARBA00012438"/>
    </source>
</evidence>
<dbReference type="Gene3D" id="3.30.565.10">
    <property type="entry name" value="Histidine kinase-like ATPase, C-terminal domain"/>
    <property type="match status" value="1"/>
</dbReference>
<keyword evidence="3" id="KW-0597">Phosphoprotein</keyword>
<dbReference type="Proteomes" id="UP000316775">
    <property type="component" value="Unassembled WGS sequence"/>
</dbReference>
<gene>
    <name evidence="7" type="ORF">FFL01_01830</name>
</gene>
<dbReference type="InterPro" id="IPR003661">
    <property type="entry name" value="HisK_dim/P_dom"/>
</dbReference>
<protein>
    <recommendedName>
        <fullName evidence="2">histidine kinase</fullName>
        <ecNumber evidence="2">2.7.13.3</ecNumber>
    </recommendedName>
</protein>
<dbReference type="Pfam" id="PF02518">
    <property type="entry name" value="HATPase_c"/>
    <property type="match status" value="1"/>
</dbReference>
<dbReference type="InterPro" id="IPR003594">
    <property type="entry name" value="HATPase_dom"/>
</dbReference>
<evidence type="ECO:0000256" key="4">
    <source>
        <dbReference type="ARBA" id="ARBA00022679"/>
    </source>
</evidence>
<dbReference type="CDD" id="cd00082">
    <property type="entry name" value="HisKA"/>
    <property type="match status" value="1"/>
</dbReference>
<dbReference type="STRING" id="983.SAMN05443543_103288"/>
<evidence type="ECO:0000256" key="3">
    <source>
        <dbReference type="ARBA" id="ARBA00022553"/>
    </source>
</evidence>
<dbReference type="PROSITE" id="PS50109">
    <property type="entry name" value="HIS_KIN"/>
    <property type="match status" value="1"/>
</dbReference>
<dbReference type="PRINTS" id="PR00344">
    <property type="entry name" value="BCTRLSENSOR"/>
</dbReference>
<dbReference type="SUPFAM" id="SSF47384">
    <property type="entry name" value="Homodimeric domain of signal transducing histidine kinase"/>
    <property type="match status" value="1"/>
</dbReference>
<dbReference type="AlphaFoldDB" id="A0A4Y4AVR2"/>
<dbReference type="InterPro" id="IPR035965">
    <property type="entry name" value="PAS-like_dom_sf"/>
</dbReference>
<dbReference type="EMBL" id="BJNP01000001">
    <property type="protein sequence ID" value="GEC70644.1"/>
    <property type="molecule type" value="Genomic_DNA"/>
</dbReference>
<dbReference type="Gene3D" id="3.30.450.20">
    <property type="entry name" value="PAS domain"/>
    <property type="match status" value="1"/>
</dbReference>
<dbReference type="InterPro" id="IPR036097">
    <property type="entry name" value="HisK_dim/P_sf"/>
</dbReference>
<dbReference type="CDD" id="cd00130">
    <property type="entry name" value="PAS"/>
    <property type="match status" value="1"/>
</dbReference>
<feature type="domain" description="Histidine kinase" evidence="6">
    <location>
        <begin position="156"/>
        <end position="370"/>
    </location>
</feature>
<dbReference type="SUPFAM" id="SSF55785">
    <property type="entry name" value="PYP-like sensor domain (PAS domain)"/>
    <property type="match status" value="1"/>
</dbReference>
<evidence type="ECO:0000313" key="7">
    <source>
        <dbReference type="EMBL" id="GEC70644.1"/>
    </source>
</evidence>
<sequence length="370" mass="42931">MIMTKNRETDLVYNYDVFNNFEHFFDVSQDLFCIVGYDGYFKKINSAVSNLLEYTTEELLAEPVNHFVYSTDKEKTSLARKNLRDRVPLFSFENRYQTKSGRIVWLLWTSIPVEDEKLIYAVAKNITDKKELEQERKIHLKRLTEINNEFKQLSYATAHDLRSPVNNMLSVFELLEPESIKNEETLELLSILKSTTHTLKENLDEYIRVLNYKNQTDNQLEEIDLNNSLDEVLISINSLIHNSETKINVDFSAVDKVYFNKSYLKSIFLNLITNAIKYVKPNTTPSISIRSRKQNNTIQLIISDNGIGFDLEKVKDKVFGLFQKFNEHIDSNGIGLYLVHNHITALGGQITLDSEVNKGSKFTISFPQRL</sequence>
<comment type="catalytic activity">
    <reaction evidence="1">
        <text>ATP + protein L-histidine = ADP + protein N-phospho-L-histidine.</text>
        <dbReference type="EC" id="2.7.13.3"/>
    </reaction>
</comment>
<dbReference type="GO" id="GO:0000155">
    <property type="term" value="F:phosphorelay sensor kinase activity"/>
    <property type="evidence" value="ECO:0007669"/>
    <property type="project" value="InterPro"/>
</dbReference>
<dbReference type="Pfam" id="PF13426">
    <property type="entry name" value="PAS_9"/>
    <property type="match status" value="1"/>
</dbReference>
<evidence type="ECO:0000256" key="5">
    <source>
        <dbReference type="ARBA" id="ARBA00022777"/>
    </source>
</evidence>
<evidence type="ECO:0000256" key="1">
    <source>
        <dbReference type="ARBA" id="ARBA00000085"/>
    </source>
</evidence>
<dbReference type="Gene3D" id="1.10.287.130">
    <property type="match status" value="1"/>
</dbReference>
<accession>A0A4Y4AVR2</accession>
<keyword evidence="4" id="KW-0808">Transferase</keyword>
<reference evidence="7 8" key="1">
    <citation type="submission" date="2019-06" db="EMBL/GenBank/DDBJ databases">
        <title>Whole genome shotgun sequence of Flavobacterium flevense NBRC 14960.</title>
        <authorList>
            <person name="Hosoyama A."/>
            <person name="Uohara A."/>
            <person name="Ohji S."/>
            <person name="Ichikawa N."/>
        </authorList>
    </citation>
    <scope>NUCLEOTIDE SEQUENCE [LARGE SCALE GENOMIC DNA]</scope>
    <source>
        <strain evidence="7 8">NBRC 14960</strain>
    </source>
</reference>
<organism evidence="7 8">
    <name type="scientific">Flavobacterium flevense</name>
    <dbReference type="NCBI Taxonomy" id="983"/>
    <lineage>
        <taxon>Bacteria</taxon>
        <taxon>Pseudomonadati</taxon>
        <taxon>Bacteroidota</taxon>
        <taxon>Flavobacteriia</taxon>
        <taxon>Flavobacteriales</taxon>
        <taxon>Flavobacteriaceae</taxon>
        <taxon>Flavobacterium</taxon>
    </lineage>
</organism>
<dbReference type="InterPro" id="IPR001610">
    <property type="entry name" value="PAC"/>
</dbReference>
<comment type="caution">
    <text evidence="7">The sequence shown here is derived from an EMBL/GenBank/DDBJ whole genome shotgun (WGS) entry which is preliminary data.</text>
</comment>
<dbReference type="EC" id="2.7.13.3" evidence="2"/>